<feature type="binding site" evidence="5">
    <location>
        <position position="107"/>
    </location>
    <ligand>
        <name>ATP</name>
        <dbReference type="ChEBI" id="CHEBI:30616"/>
    </ligand>
</feature>
<keyword evidence="3 5" id="KW-0658">Purine biosynthesis</keyword>
<evidence type="ECO:0000313" key="9">
    <source>
        <dbReference type="Proteomes" id="UP000215224"/>
    </source>
</evidence>
<dbReference type="Gene3D" id="3.30.470.20">
    <property type="entry name" value="ATP-grasp fold, B domain"/>
    <property type="match status" value="1"/>
</dbReference>
<feature type="binding site" evidence="5">
    <location>
        <begin position="152"/>
        <end position="158"/>
    </location>
    <ligand>
        <name>ATP</name>
        <dbReference type="ChEBI" id="CHEBI:30616"/>
    </ligand>
</feature>
<dbReference type="Pfam" id="PF02222">
    <property type="entry name" value="ATP-grasp"/>
    <property type="match status" value="1"/>
</dbReference>
<dbReference type="PANTHER" id="PTHR11609:SF5">
    <property type="entry name" value="PHOSPHORIBOSYLAMINOIMIDAZOLE CARBOXYLASE"/>
    <property type="match status" value="1"/>
</dbReference>
<keyword evidence="9" id="KW-1185">Reference proteome</keyword>
<dbReference type="InterPro" id="IPR040686">
    <property type="entry name" value="PurK_C"/>
</dbReference>
<evidence type="ECO:0000256" key="5">
    <source>
        <dbReference type="HAMAP-Rule" id="MF_01928"/>
    </source>
</evidence>
<evidence type="ECO:0000313" key="8">
    <source>
        <dbReference type="EMBL" id="AST89786.1"/>
    </source>
</evidence>
<protein>
    <recommendedName>
        <fullName evidence="5 6">N5-carboxyaminoimidazole ribonucleotide synthase</fullName>
        <shortName evidence="5 6">N5-CAIR synthase</shortName>
        <ecNumber evidence="5 6">6.3.4.18</ecNumber>
    </recommendedName>
    <alternativeName>
        <fullName evidence="5 6">5-(carboxyamino)imidazole ribonucleotide synthetase</fullName>
    </alternativeName>
</protein>
<dbReference type="InterPro" id="IPR013815">
    <property type="entry name" value="ATP_grasp_subdomain_1"/>
</dbReference>
<dbReference type="SUPFAM" id="SSF51246">
    <property type="entry name" value="Rudiment single hybrid motif"/>
    <property type="match status" value="1"/>
</dbReference>
<dbReference type="InterPro" id="IPR011054">
    <property type="entry name" value="Rudment_hybrid_motif"/>
</dbReference>
<dbReference type="NCBIfam" id="NF004675">
    <property type="entry name" value="PRK06019.1-1"/>
    <property type="match status" value="1"/>
</dbReference>
<dbReference type="FunFam" id="3.40.50.20:FF:000016">
    <property type="entry name" value="N5-carboxyaminoimidazole ribonucleotide synthase"/>
    <property type="match status" value="1"/>
</dbReference>
<comment type="subunit">
    <text evidence="5 6">Homodimer.</text>
</comment>
<dbReference type="NCBIfam" id="TIGR01161">
    <property type="entry name" value="purK"/>
    <property type="match status" value="1"/>
</dbReference>
<dbReference type="PROSITE" id="PS50975">
    <property type="entry name" value="ATP_GRASP"/>
    <property type="match status" value="1"/>
</dbReference>
<dbReference type="GO" id="GO:0006189">
    <property type="term" value="P:'de novo' IMP biosynthetic process"/>
    <property type="evidence" value="ECO:0007669"/>
    <property type="project" value="UniProtKB-UniRule"/>
</dbReference>
<feature type="binding site" evidence="5">
    <location>
        <position position="213"/>
    </location>
    <ligand>
        <name>ATP</name>
        <dbReference type="ChEBI" id="CHEBI:30616"/>
    </ligand>
</feature>
<dbReference type="InterPro" id="IPR003135">
    <property type="entry name" value="ATP-grasp_carboxylate-amine"/>
</dbReference>
<organism evidence="8 9">
    <name type="scientific">Sutcliffiella cohnii</name>
    <dbReference type="NCBI Taxonomy" id="33932"/>
    <lineage>
        <taxon>Bacteria</taxon>
        <taxon>Bacillati</taxon>
        <taxon>Bacillota</taxon>
        <taxon>Bacilli</taxon>
        <taxon>Bacillales</taxon>
        <taxon>Bacillaceae</taxon>
        <taxon>Sutcliffiella</taxon>
    </lineage>
</organism>
<dbReference type="STRING" id="1314751.GCA_001591425_02798"/>
<dbReference type="EC" id="6.3.4.18" evidence="5 6"/>
<evidence type="ECO:0000256" key="2">
    <source>
        <dbReference type="ARBA" id="ARBA00022741"/>
    </source>
</evidence>
<gene>
    <name evidence="5 6" type="primary">purK</name>
    <name evidence="8" type="ORF">BC6307_00115</name>
</gene>
<dbReference type="Proteomes" id="UP000215224">
    <property type="component" value="Chromosome"/>
</dbReference>
<dbReference type="GO" id="GO:0034028">
    <property type="term" value="F:5-(carboxyamino)imidazole ribonucleotide synthase activity"/>
    <property type="evidence" value="ECO:0007669"/>
    <property type="project" value="UniProtKB-UniRule"/>
</dbReference>
<comment type="catalytic activity">
    <reaction evidence="5 6">
        <text>5-amino-1-(5-phospho-beta-D-ribosyl)imidazole + hydrogencarbonate + ATP = 5-carboxyamino-1-(5-phospho-D-ribosyl)imidazole + ADP + phosphate + 2 H(+)</text>
        <dbReference type="Rhea" id="RHEA:19317"/>
        <dbReference type="ChEBI" id="CHEBI:15378"/>
        <dbReference type="ChEBI" id="CHEBI:17544"/>
        <dbReference type="ChEBI" id="CHEBI:30616"/>
        <dbReference type="ChEBI" id="CHEBI:43474"/>
        <dbReference type="ChEBI" id="CHEBI:58730"/>
        <dbReference type="ChEBI" id="CHEBI:137981"/>
        <dbReference type="ChEBI" id="CHEBI:456216"/>
        <dbReference type="EC" id="6.3.4.18"/>
    </reaction>
</comment>
<dbReference type="Gene3D" id="3.40.50.20">
    <property type="match status" value="1"/>
</dbReference>
<dbReference type="GO" id="GO:0005524">
    <property type="term" value="F:ATP binding"/>
    <property type="evidence" value="ECO:0007669"/>
    <property type="project" value="UniProtKB-UniRule"/>
</dbReference>
<dbReference type="HAMAP" id="MF_01928">
    <property type="entry name" value="PurK"/>
    <property type="match status" value="1"/>
</dbReference>
<comment type="function">
    <text evidence="5">Catalyzes the ATP-dependent conversion of 5-aminoimidazole ribonucleotide (AIR) and HCO(3)(-) to N5-carboxyaminoimidazole ribonucleotide (N5-CAIR).</text>
</comment>
<evidence type="ECO:0000256" key="1">
    <source>
        <dbReference type="ARBA" id="ARBA00022598"/>
    </source>
</evidence>
<dbReference type="InterPro" id="IPR054350">
    <property type="entry name" value="PurT/PurK_preATP-grasp"/>
</dbReference>
<comment type="pathway">
    <text evidence="5 6">Purine metabolism; IMP biosynthesis via de novo pathway; 5-amino-1-(5-phospho-D-ribosyl)imidazole-4-carboxylate from 5-amino-1-(5-phospho-D-ribosyl)imidazole (N5-CAIR route): step 1/2.</text>
</comment>
<dbReference type="NCBIfam" id="NF004676">
    <property type="entry name" value="PRK06019.1-2"/>
    <property type="match status" value="1"/>
</dbReference>
<dbReference type="EMBL" id="CP018866">
    <property type="protein sequence ID" value="AST89786.1"/>
    <property type="molecule type" value="Genomic_DNA"/>
</dbReference>
<dbReference type="GO" id="GO:0005829">
    <property type="term" value="C:cytosol"/>
    <property type="evidence" value="ECO:0007669"/>
    <property type="project" value="TreeGrafter"/>
</dbReference>
<evidence type="ECO:0000256" key="3">
    <source>
        <dbReference type="ARBA" id="ARBA00022755"/>
    </source>
</evidence>
<evidence type="ECO:0000256" key="6">
    <source>
        <dbReference type="RuleBase" id="RU361200"/>
    </source>
</evidence>
<keyword evidence="1 5" id="KW-0436">Ligase</keyword>
<dbReference type="PANTHER" id="PTHR11609">
    <property type="entry name" value="PURINE BIOSYNTHESIS PROTEIN 6/7, PUR6/7"/>
    <property type="match status" value="1"/>
</dbReference>
<comment type="similarity">
    <text evidence="5 6">Belongs to the PurK/PurT family.</text>
</comment>
<dbReference type="AlphaFoldDB" id="A0A223KK65"/>
<dbReference type="InterPro" id="IPR016185">
    <property type="entry name" value="PreATP-grasp_dom_sf"/>
</dbReference>
<reference evidence="8 9" key="1">
    <citation type="submission" date="2016-12" db="EMBL/GenBank/DDBJ databases">
        <title>The whole genome sequencing and assembly of Bacillus cohnii DSM 6307T strain.</title>
        <authorList>
            <person name="Lee Y.-J."/>
            <person name="Yi H."/>
            <person name="Bahn Y.-S."/>
            <person name="Kim J.F."/>
            <person name="Lee D.-W."/>
        </authorList>
    </citation>
    <scope>NUCLEOTIDE SEQUENCE [LARGE SCALE GENOMIC DNA]</scope>
    <source>
        <strain evidence="8 9">DSM 6307</strain>
    </source>
</reference>
<dbReference type="KEGG" id="bcoh:BC6307_00115"/>
<accession>A0A223KK65</accession>
<dbReference type="RefSeq" id="WP_066417274.1">
    <property type="nucleotide sequence ID" value="NZ_CP018866.1"/>
</dbReference>
<dbReference type="FunFam" id="3.30.1490.20:FF:000015">
    <property type="entry name" value="N5-carboxyaminoimidazole ribonucleotide synthase"/>
    <property type="match status" value="1"/>
</dbReference>
<evidence type="ECO:0000256" key="4">
    <source>
        <dbReference type="ARBA" id="ARBA00022840"/>
    </source>
</evidence>
<dbReference type="UniPathway" id="UPA00074">
    <property type="reaction ID" value="UER00942"/>
</dbReference>
<keyword evidence="2 5" id="KW-0547">Nucleotide-binding</keyword>
<dbReference type="Gene3D" id="3.30.1490.20">
    <property type="entry name" value="ATP-grasp fold, A domain"/>
    <property type="match status" value="1"/>
</dbReference>
<dbReference type="InterPro" id="IPR005875">
    <property type="entry name" value="PurK"/>
</dbReference>
<feature type="binding site" evidence="5">
    <location>
        <position position="147"/>
    </location>
    <ligand>
        <name>ATP</name>
        <dbReference type="ChEBI" id="CHEBI:30616"/>
    </ligand>
</feature>
<feature type="binding site" evidence="5">
    <location>
        <begin position="182"/>
        <end position="185"/>
    </location>
    <ligand>
        <name>ATP</name>
        <dbReference type="ChEBI" id="CHEBI:30616"/>
    </ligand>
</feature>
<dbReference type="Pfam" id="PF22660">
    <property type="entry name" value="RS_preATP-grasp-like"/>
    <property type="match status" value="1"/>
</dbReference>
<dbReference type="SUPFAM" id="SSF52440">
    <property type="entry name" value="PreATP-grasp domain"/>
    <property type="match status" value="1"/>
</dbReference>
<dbReference type="GO" id="GO:0046872">
    <property type="term" value="F:metal ion binding"/>
    <property type="evidence" value="ECO:0007669"/>
    <property type="project" value="InterPro"/>
</dbReference>
<dbReference type="NCBIfam" id="NF004679">
    <property type="entry name" value="PRK06019.1-5"/>
    <property type="match status" value="1"/>
</dbReference>
<dbReference type="GO" id="GO:0004638">
    <property type="term" value="F:phosphoribosylaminoimidazole carboxylase activity"/>
    <property type="evidence" value="ECO:0007669"/>
    <property type="project" value="InterPro"/>
</dbReference>
<sequence length="373" mass="41272">MYKSILPPQTIGIIGGGQLGRMMALSARAMGYSIAVLDPTPNSPCGQIADIEITASFDDLESIQKLAKVSDVITYEFENINYETLLWLEENAYLPQGSNVLKQTQHRVHEKKMIKKAGLDVAPYKQVVDKAQLNEAIEELGLPAVLKTCRFGYDGKGQVVIKSENDIEKATALLAHGECVLEKWISFEKEISVVVTRGTNGETDVFPVAENIHKDNILHQTIVPARVSQQLKKQAIEAATNLAEHVGLIGTLAVEMFVLNEETIFINELAPRPHNSGHFSIDACETSQFEQHVRAICGLPLGKTTLWNSVVMVNLLGENMDAGIAFFEQNRDGKLHLYGKEEKKEKRKMGHLNIVSDTVEIALKKANELTVEV</sequence>
<keyword evidence="4 5" id="KW-0067">ATP-binding</keyword>
<comment type="function">
    <text evidence="6">Catalyzes the ATP-dependent conversion of 5-aminoimidazole ribonucleotide (AIR) and HCO(3)- to N5-carboxyaminoimidazole ribonucleotide (N5-CAIR).</text>
</comment>
<proteinExistence type="inferred from homology"/>
<name>A0A223KK65_9BACI</name>
<evidence type="ECO:0000259" key="7">
    <source>
        <dbReference type="PROSITE" id="PS50975"/>
    </source>
</evidence>
<dbReference type="InterPro" id="IPR011761">
    <property type="entry name" value="ATP-grasp"/>
</dbReference>
<feature type="binding site" evidence="5">
    <location>
        <position position="190"/>
    </location>
    <ligand>
        <name>ATP</name>
        <dbReference type="ChEBI" id="CHEBI:30616"/>
    </ligand>
</feature>
<dbReference type="Pfam" id="PF17769">
    <property type="entry name" value="PurK_C"/>
    <property type="match status" value="1"/>
</dbReference>
<feature type="domain" description="ATP-grasp" evidence="7">
    <location>
        <begin position="111"/>
        <end position="297"/>
    </location>
</feature>
<feature type="binding site" evidence="5">
    <location>
        <begin position="267"/>
        <end position="268"/>
    </location>
    <ligand>
        <name>ATP</name>
        <dbReference type="ChEBI" id="CHEBI:30616"/>
    </ligand>
</feature>
<dbReference type="FunFam" id="3.30.470.20:FF:000029">
    <property type="entry name" value="N5-carboxyaminoimidazole ribonucleotide synthase"/>
    <property type="match status" value="1"/>
</dbReference>
<dbReference type="SUPFAM" id="SSF56059">
    <property type="entry name" value="Glutathione synthetase ATP-binding domain-like"/>
    <property type="match status" value="1"/>
</dbReference>